<protein>
    <submittedName>
        <fullName evidence="3">NUDIX hydrolase</fullName>
    </submittedName>
</protein>
<gene>
    <name evidence="3" type="ORF">UA45_11360</name>
</gene>
<dbReference type="CDD" id="cd18873">
    <property type="entry name" value="NUDIX_NadM_like"/>
    <property type="match status" value="1"/>
</dbReference>
<dbReference type="InterPro" id="IPR036388">
    <property type="entry name" value="WH-like_DNA-bd_sf"/>
</dbReference>
<dbReference type="Gene3D" id="1.10.10.10">
    <property type="entry name" value="Winged helix-like DNA-binding domain superfamily/Winged helix DNA-binding domain"/>
    <property type="match status" value="1"/>
</dbReference>
<dbReference type="PROSITE" id="PS51462">
    <property type="entry name" value="NUDIX"/>
    <property type="match status" value="1"/>
</dbReference>
<organism evidence="3 4">
    <name type="scientific">Morganella morganii</name>
    <name type="common">Proteus morganii</name>
    <dbReference type="NCBI Taxonomy" id="582"/>
    <lineage>
        <taxon>Bacteria</taxon>
        <taxon>Pseudomonadati</taxon>
        <taxon>Pseudomonadota</taxon>
        <taxon>Gammaproteobacteria</taxon>
        <taxon>Enterobacterales</taxon>
        <taxon>Morganellaceae</taxon>
        <taxon>Morganella</taxon>
    </lineage>
</organism>
<evidence type="ECO:0000256" key="1">
    <source>
        <dbReference type="ARBA" id="ARBA00001946"/>
    </source>
</evidence>
<evidence type="ECO:0000313" key="4">
    <source>
        <dbReference type="Proteomes" id="UP000032582"/>
    </source>
</evidence>
<dbReference type="InterPro" id="IPR036390">
    <property type="entry name" value="WH_DNA-bd_sf"/>
</dbReference>
<dbReference type="InterPro" id="IPR054105">
    <property type="entry name" value="WHD_NrtR"/>
</dbReference>
<keyword evidence="3" id="KW-0378">Hydrolase</keyword>
<name>A0A0D8L723_MORMO</name>
<dbReference type="Pfam" id="PF00293">
    <property type="entry name" value="NUDIX"/>
    <property type="match status" value="1"/>
</dbReference>
<dbReference type="SUPFAM" id="SSF55811">
    <property type="entry name" value="Nudix"/>
    <property type="match status" value="1"/>
</dbReference>
<evidence type="ECO:0000259" key="2">
    <source>
        <dbReference type="PROSITE" id="PS51462"/>
    </source>
</evidence>
<dbReference type="Gene3D" id="3.90.79.10">
    <property type="entry name" value="Nucleoside Triphosphate Pyrophosphohydrolase"/>
    <property type="match status" value="1"/>
</dbReference>
<dbReference type="AlphaFoldDB" id="A0A0D8L723"/>
<accession>A0A0D8L723</accession>
<sequence>MDEQTYLAGYQRRDFLSPLVTVDAVLFTYHNETLHVLLAERAEHPEKGKWGLPGGFVDEAQDKTLEDTVLRKLREKTGVTPPYIEQLCTVGNDKRDKRGWSVTVCYTALIAMQACEKQINTVNSVRWIPLDEAENMTLAFDHQLLIRQARARLRQKSLYSVVPGFALPETFTLPELQHVHEILIGQPIQKKSFRRRLEQADLLIDTGEKRAERGRPAALYRLKPSSADYRFIRNLETDEE</sequence>
<dbReference type="GO" id="GO:0016787">
    <property type="term" value="F:hydrolase activity"/>
    <property type="evidence" value="ECO:0007669"/>
    <property type="project" value="UniProtKB-KW"/>
</dbReference>
<comment type="cofactor">
    <cofactor evidence="1">
        <name>Mg(2+)</name>
        <dbReference type="ChEBI" id="CHEBI:18420"/>
    </cofactor>
</comment>
<comment type="caution">
    <text evidence="3">The sequence shown here is derived from an EMBL/GenBank/DDBJ whole genome shotgun (WGS) entry which is preliminary data.</text>
</comment>
<dbReference type="PANTHER" id="PTHR43736">
    <property type="entry name" value="ADP-RIBOSE PYROPHOSPHATASE"/>
    <property type="match status" value="1"/>
</dbReference>
<dbReference type="EMBL" id="JZSH01000120">
    <property type="protein sequence ID" value="KJF77662.1"/>
    <property type="molecule type" value="Genomic_DNA"/>
</dbReference>
<proteinExistence type="predicted"/>
<dbReference type="PANTHER" id="PTHR43736:SF4">
    <property type="entry name" value="SLR1690 PROTEIN"/>
    <property type="match status" value="1"/>
</dbReference>
<dbReference type="InterPro" id="IPR015797">
    <property type="entry name" value="NUDIX_hydrolase-like_dom_sf"/>
</dbReference>
<evidence type="ECO:0000313" key="3">
    <source>
        <dbReference type="EMBL" id="KJF77662.1"/>
    </source>
</evidence>
<dbReference type="Pfam" id="PF21906">
    <property type="entry name" value="WHD_NrtR"/>
    <property type="match status" value="1"/>
</dbReference>
<dbReference type="Proteomes" id="UP000032582">
    <property type="component" value="Unassembled WGS sequence"/>
</dbReference>
<dbReference type="InterPro" id="IPR000086">
    <property type="entry name" value="NUDIX_hydrolase_dom"/>
</dbReference>
<reference evidence="3 4" key="1">
    <citation type="submission" date="2015-02" db="EMBL/GenBank/DDBJ databases">
        <title>Whole genome shotgun sequencing of cultured foodborne pathogen.</title>
        <authorList>
            <person name="Timme R."/>
            <person name="Allard M.W."/>
            <person name="Strain E."/>
            <person name="Evans P.S."/>
            <person name="Brown E."/>
        </authorList>
    </citation>
    <scope>NUCLEOTIDE SEQUENCE [LARGE SCALE GENOMIC DNA]</scope>
    <source>
        <strain evidence="3 4">GCSL-TSO-24</strain>
    </source>
</reference>
<dbReference type="SUPFAM" id="SSF46785">
    <property type="entry name" value="Winged helix' DNA-binding domain"/>
    <property type="match status" value="1"/>
</dbReference>
<dbReference type="PATRIC" id="fig|582.24.peg.3576"/>
<feature type="domain" description="Nudix hydrolase" evidence="2">
    <location>
        <begin position="17"/>
        <end position="150"/>
    </location>
</feature>